<dbReference type="GO" id="GO:0008360">
    <property type="term" value="P:regulation of cell shape"/>
    <property type="evidence" value="ECO:0007669"/>
    <property type="project" value="UniProtKB-KW"/>
</dbReference>
<dbReference type="GO" id="GO:0005737">
    <property type="term" value="C:cytoplasm"/>
    <property type="evidence" value="ECO:0007669"/>
    <property type="project" value="UniProtKB-SubCell"/>
</dbReference>
<dbReference type="AlphaFoldDB" id="A0A0W8G4Q5"/>
<dbReference type="Gene3D" id="3.30.420.40">
    <property type="match status" value="3"/>
</dbReference>
<dbReference type="PRINTS" id="PR01652">
    <property type="entry name" value="SHAPEPROTEIN"/>
</dbReference>
<evidence type="ECO:0000256" key="3">
    <source>
        <dbReference type="ARBA" id="ARBA00022741"/>
    </source>
</evidence>
<dbReference type="HAMAP" id="MF_02207">
    <property type="entry name" value="MreB"/>
    <property type="match status" value="1"/>
</dbReference>
<protein>
    <submittedName>
        <fullName evidence="7">Rod shape-determining protein mreb</fullName>
    </submittedName>
</protein>
<dbReference type="GO" id="GO:0000902">
    <property type="term" value="P:cell morphogenesis"/>
    <property type="evidence" value="ECO:0007669"/>
    <property type="project" value="InterPro"/>
</dbReference>
<dbReference type="NCBIfam" id="NF010539">
    <property type="entry name" value="PRK13927.1"/>
    <property type="match status" value="1"/>
</dbReference>
<proteinExistence type="inferred from homology"/>
<dbReference type="InterPro" id="IPR043129">
    <property type="entry name" value="ATPase_NBD"/>
</dbReference>
<evidence type="ECO:0000256" key="5">
    <source>
        <dbReference type="ARBA" id="ARBA00022960"/>
    </source>
</evidence>
<dbReference type="SUPFAM" id="SSF53067">
    <property type="entry name" value="Actin-like ATPase domain"/>
    <property type="match status" value="2"/>
</dbReference>
<dbReference type="PANTHER" id="PTHR42749">
    <property type="entry name" value="CELL SHAPE-DETERMINING PROTEIN MREB"/>
    <property type="match status" value="1"/>
</dbReference>
<accession>A0A0W8G4Q5</accession>
<evidence type="ECO:0000256" key="2">
    <source>
        <dbReference type="ARBA" id="ARBA00022490"/>
    </source>
</evidence>
<dbReference type="Pfam" id="PF06723">
    <property type="entry name" value="MreB_Mbl"/>
    <property type="match status" value="1"/>
</dbReference>
<comment type="caution">
    <text evidence="7">The sequence shown here is derived from an EMBL/GenBank/DDBJ whole genome shotgun (WGS) entry which is preliminary data.</text>
</comment>
<sequence length="343" mass="37049">MRSLFSRMFNFLGKDLAMDLGTANTLLYVQSQGIVLNEPSVVAIDNRTNGLMAVGTEAKEFLGRTPDRIRAIRPMKDGVIADFEVTRAMIAFFIRKVIHGFRFAKPKIVICVPTGITQVEKRAVIESAQLAGARDVRLVEEPMAAAIGAGLPIERPSGNMVVDIGGGTTEVAVISLSTIAYAESVRVAGDEMNETIQRYVQDQFQVLIGENLAEEIKITIGSAMPLPEPRSMEISGKSLIDGTPQNVTITDGHIREAIKDPVNIIVAAVLKALEKTPPELVGDIARNGLLLAGGGALLKGLDRLIVQETNLSVFVDDDPLTTVVRGTGKTLDDRERFANVFIN</sequence>
<comment type="similarity">
    <text evidence="6">Belongs to the FtsA/MreB family.</text>
</comment>
<keyword evidence="3" id="KW-0547">Nucleotide-binding</keyword>
<gene>
    <name evidence="7" type="ORF">ASZ90_001988</name>
</gene>
<dbReference type="EMBL" id="LNQE01000256">
    <property type="protein sequence ID" value="KUG28143.1"/>
    <property type="molecule type" value="Genomic_DNA"/>
</dbReference>
<dbReference type="PANTHER" id="PTHR42749:SF1">
    <property type="entry name" value="CELL SHAPE-DETERMINING PROTEIN MREB"/>
    <property type="match status" value="1"/>
</dbReference>
<dbReference type="NCBIfam" id="TIGR00904">
    <property type="entry name" value="mreB"/>
    <property type="match status" value="1"/>
</dbReference>
<evidence type="ECO:0000256" key="6">
    <source>
        <dbReference type="ARBA" id="ARBA00023458"/>
    </source>
</evidence>
<reference evidence="7" key="1">
    <citation type="journal article" date="2015" name="Proc. Natl. Acad. Sci. U.S.A.">
        <title>Networks of energetic and metabolic interactions define dynamics in microbial communities.</title>
        <authorList>
            <person name="Embree M."/>
            <person name="Liu J.K."/>
            <person name="Al-Bassam M.M."/>
            <person name="Zengler K."/>
        </authorList>
    </citation>
    <scope>NUCLEOTIDE SEQUENCE</scope>
</reference>
<dbReference type="InterPro" id="IPR056546">
    <property type="entry name" value="MreB_MamK-like"/>
</dbReference>
<dbReference type="CDD" id="cd10225">
    <property type="entry name" value="ASKHA_NBD_MreB-like"/>
    <property type="match status" value="1"/>
</dbReference>
<organism evidence="7">
    <name type="scientific">hydrocarbon metagenome</name>
    <dbReference type="NCBI Taxonomy" id="938273"/>
    <lineage>
        <taxon>unclassified sequences</taxon>
        <taxon>metagenomes</taxon>
        <taxon>ecological metagenomes</taxon>
    </lineage>
</organism>
<keyword evidence="4" id="KW-0067">ATP-binding</keyword>
<name>A0A0W8G4Q5_9ZZZZ</name>
<evidence type="ECO:0000256" key="1">
    <source>
        <dbReference type="ARBA" id="ARBA00004496"/>
    </source>
</evidence>
<dbReference type="GO" id="GO:0005524">
    <property type="term" value="F:ATP binding"/>
    <property type="evidence" value="ECO:0007669"/>
    <property type="project" value="UniProtKB-KW"/>
</dbReference>
<evidence type="ECO:0000256" key="4">
    <source>
        <dbReference type="ARBA" id="ARBA00022840"/>
    </source>
</evidence>
<dbReference type="InterPro" id="IPR004753">
    <property type="entry name" value="MreB"/>
</dbReference>
<comment type="subcellular location">
    <subcellularLocation>
        <location evidence="1">Cytoplasm</location>
    </subcellularLocation>
</comment>
<keyword evidence="5" id="KW-0133">Cell shape</keyword>
<evidence type="ECO:0000313" key="7">
    <source>
        <dbReference type="EMBL" id="KUG28143.1"/>
    </source>
</evidence>
<keyword evidence="2" id="KW-0963">Cytoplasm</keyword>